<name>A0ABP9MJY5_9HYPH</name>
<dbReference type="RefSeq" id="WP_345096451.1">
    <property type="nucleotide sequence ID" value="NZ_BAABIY010000012.1"/>
</dbReference>
<evidence type="ECO:0000313" key="3">
    <source>
        <dbReference type="Proteomes" id="UP001501525"/>
    </source>
</evidence>
<feature type="chain" id="PRO_5046454126" evidence="1">
    <location>
        <begin position="19"/>
        <end position="149"/>
    </location>
</feature>
<keyword evidence="3" id="KW-1185">Reference proteome</keyword>
<sequence length="149" mass="17190">MLRFALYFLFLFSFALHAQETDNHFSLSPLVANYPLTKEFLLKLETIAKECKNLPPETAKIENNPTIHNEHIEKYIAYISRKPGLVNILRENNLTPKDFVVGHLALQATLNVLTSKETSFHEQNTVSSSNIEFAKKHMYRIIKILRNSC</sequence>
<dbReference type="Proteomes" id="UP001501525">
    <property type="component" value="Unassembled WGS sequence"/>
</dbReference>
<gene>
    <name evidence="2" type="ORF">GCM10023260_05410</name>
</gene>
<organism evidence="2 3">
    <name type="scientific">Bartonella acomydis</name>
    <dbReference type="NCBI Taxonomy" id="686234"/>
    <lineage>
        <taxon>Bacteria</taxon>
        <taxon>Pseudomonadati</taxon>
        <taxon>Pseudomonadota</taxon>
        <taxon>Alphaproteobacteria</taxon>
        <taxon>Hyphomicrobiales</taxon>
        <taxon>Bartonellaceae</taxon>
        <taxon>Bartonella</taxon>
    </lineage>
</organism>
<keyword evidence="1" id="KW-0732">Signal</keyword>
<dbReference type="EMBL" id="BAABIY010000012">
    <property type="protein sequence ID" value="GAA5096477.1"/>
    <property type="molecule type" value="Genomic_DNA"/>
</dbReference>
<proteinExistence type="predicted"/>
<evidence type="ECO:0000313" key="2">
    <source>
        <dbReference type="EMBL" id="GAA5096477.1"/>
    </source>
</evidence>
<reference evidence="3" key="1">
    <citation type="journal article" date="2019" name="Int. J. Syst. Evol. Microbiol.">
        <title>The Global Catalogue of Microorganisms (GCM) 10K type strain sequencing project: providing services to taxonomists for standard genome sequencing and annotation.</title>
        <authorList>
            <consortium name="The Broad Institute Genomics Platform"/>
            <consortium name="The Broad Institute Genome Sequencing Center for Infectious Disease"/>
            <person name="Wu L."/>
            <person name="Ma J."/>
        </authorList>
    </citation>
    <scope>NUCLEOTIDE SEQUENCE [LARGE SCALE GENOMIC DNA]</scope>
    <source>
        <strain evidence="3">JCM 17706</strain>
    </source>
</reference>
<evidence type="ECO:0000256" key="1">
    <source>
        <dbReference type="SAM" id="SignalP"/>
    </source>
</evidence>
<feature type="signal peptide" evidence="1">
    <location>
        <begin position="1"/>
        <end position="18"/>
    </location>
</feature>
<comment type="caution">
    <text evidence="2">The sequence shown here is derived from an EMBL/GenBank/DDBJ whole genome shotgun (WGS) entry which is preliminary data.</text>
</comment>
<accession>A0ABP9MJY5</accession>
<protein>
    <submittedName>
        <fullName evidence="2">Uncharacterized protein</fullName>
    </submittedName>
</protein>